<proteinExistence type="predicted"/>
<accession>A0AAV0ZBX6</accession>
<dbReference type="EMBL" id="OX451735">
    <property type="protein sequence ID" value="CAI8594327.1"/>
    <property type="molecule type" value="Genomic_DNA"/>
</dbReference>
<name>A0AAV0ZBX6_VICFA</name>
<dbReference type="AlphaFoldDB" id="A0AAV0ZBX6"/>
<reference evidence="1 2" key="1">
    <citation type="submission" date="2023-01" db="EMBL/GenBank/DDBJ databases">
        <authorList>
            <person name="Kreplak J."/>
        </authorList>
    </citation>
    <scope>NUCLEOTIDE SEQUENCE [LARGE SCALE GENOMIC DNA]</scope>
</reference>
<evidence type="ECO:0000313" key="2">
    <source>
        <dbReference type="Proteomes" id="UP001157006"/>
    </source>
</evidence>
<gene>
    <name evidence="1" type="ORF">VFH_I135800</name>
</gene>
<organism evidence="1 2">
    <name type="scientific">Vicia faba</name>
    <name type="common">Broad bean</name>
    <name type="synonym">Faba vulgaris</name>
    <dbReference type="NCBI Taxonomy" id="3906"/>
    <lineage>
        <taxon>Eukaryota</taxon>
        <taxon>Viridiplantae</taxon>
        <taxon>Streptophyta</taxon>
        <taxon>Embryophyta</taxon>
        <taxon>Tracheophyta</taxon>
        <taxon>Spermatophyta</taxon>
        <taxon>Magnoliopsida</taxon>
        <taxon>eudicotyledons</taxon>
        <taxon>Gunneridae</taxon>
        <taxon>Pentapetalae</taxon>
        <taxon>rosids</taxon>
        <taxon>fabids</taxon>
        <taxon>Fabales</taxon>
        <taxon>Fabaceae</taxon>
        <taxon>Papilionoideae</taxon>
        <taxon>50 kb inversion clade</taxon>
        <taxon>NPAAA clade</taxon>
        <taxon>Hologalegina</taxon>
        <taxon>IRL clade</taxon>
        <taxon>Fabeae</taxon>
        <taxon>Vicia</taxon>
    </lineage>
</organism>
<protein>
    <submittedName>
        <fullName evidence="1">Uncharacterized protein</fullName>
    </submittedName>
</protein>
<sequence length="137" mass="15595">MFTFPFIWDKRRSMAISLFDDFQPVVSPDIQYKYDKFGLGFTSSAQKAIRRTRVGGPPLKISNREVNAVEDDENGCNLEDWIFQLSVEGSIIGRIEILSRSLLSHNNLSLHFVGSVILKQFKLLKPCVLPEAQLVHL</sequence>
<evidence type="ECO:0000313" key="1">
    <source>
        <dbReference type="EMBL" id="CAI8594327.1"/>
    </source>
</evidence>
<keyword evidence="2" id="KW-1185">Reference proteome</keyword>
<dbReference type="Proteomes" id="UP001157006">
    <property type="component" value="Chromosome 1S"/>
</dbReference>